<dbReference type="RefSeq" id="WP_093353523.1">
    <property type="nucleotide sequence ID" value="NZ_FOUY01000046.1"/>
</dbReference>
<sequence length="78" mass="8224">MTSTEVVPVPEPCPVAVACWSCRSTDGLRAVVASSPDGDLCWTACSRCAAGGVHLRITRDAGLRLAREHREHAGPGRP</sequence>
<dbReference type="Proteomes" id="UP000199614">
    <property type="component" value="Unassembled WGS sequence"/>
</dbReference>
<protein>
    <submittedName>
        <fullName evidence="1">Uncharacterized protein</fullName>
    </submittedName>
</protein>
<keyword evidence="2" id="KW-1185">Reference proteome</keyword>
<proteinExistence type="predicted"/>
<evidence type="ECO:0000313" key="2">
    <source>
        <dbReference type="Proteomes" id="UP000199614"/>
    </source>
</evidence>
<gene>
    <name evidence="1" type="ORF">SAMN05216207_104643</name>
</gene>
<evidence type="ECO:0000313" key="1">
    <source>
        <dbReference type="EMBL" id="SFO35075.1"/>
    </source>
</evidence>
<organism evidence="1 2">
    <name type="scientific">Pseudonocardia ammonioxydans</name>
    <dbReference type="NCBI Taxonomy" id="260086"/>
    <lineage>
        <taxon>Bacteria</taxon>
        <taxon>Bacillati</taxon>
        <taxon>Actinomycetota</taxon>
        <taxon>Actinomycetes</taxon>
        <taxon>Pseudonocardiales</taxon>
        <taxon>Pseudonocardiaceae</taxon>
        <taxon>Pseudonocardia</taxon>
    </lineage>
</organism>
<name>A0A1I5GGD7_PSUAM</name>
<dbReference type="EMBL" id="FOUY01000046">
    <property type="protein sequence ID" value="SFO35075.1"/>
    <property type="molecule type" value="Genomic_DNA"/>
</dbReference>
<accession>A0A1I5GGD7</accession>
<dbReference type="AlphaFoldDB" id="A0A1I5GGD7"/>
<dbReference type="OrthoDB" id="3698893at2"/>
<reference evidence="1 2" key="1">
    <citation type="submission" date="2016-10" db="EMBL/GenBank/DDBJ databases">
        <authorList>
            <person name="de Groot N.N."/>
        </authorList>
    </citation>
    <scope>NUCLEOTIDE SEQUENCE [LARGE SCALE GENOMIC DNA]</scope>
    <source>
        <strain evidence="1 2">CGMCC 4.1877</strain>
    </source>
</reference>